<dbReference type="InterPro" id="IPR036020">
    <property type="entry name" value="WW_dom_sf"/>
</dbReference>
<gene>
    <name evidence="3" type="ORF">EVOR1521_LOCUS15181</name>
</gene>
<dbReference type="InterPro" id="IPR001202">
    <property type="entry name" value="WW_dom"/>
</dbReference>
<feature type="region of interest" description="Disordered" evidence="1">
    <location>
        <begin position="180"/>
        <end position="215"/>
    </location>
</feature>
<feature type="non-terminal residue" evidence="3">
    <location>
        <position position="295"/>
    </location>
</feature>
<organism evidence="3 4">
    <name type="scientific">Effrenium voratum</name>
    <dbReference type="NCBI Taxonomy" id="2562239"/>
    <lineage>
        <taxon>Eukaryota</taxon>
        <taxon>Sar</taxon>
        <taxon>Alveolata</taxon>
        <taxon>Dinophyceae</taxon>
        <taxon>Suessiales</taxon>
        <taxon>Symbiodiniaceae</taxon>
        <taxon>Effrenium</taxon>
    </lineage>
</organism>
<evidence type="ECO:0000313" key="4">
    <source>
        <dbReference type="Proteomes" id="UP001178507"/>
    </source>
</evidence>
<proteinExistence type="predicted"/>
<feature type="compositionally biased region" description="Acidic residues" evidence="1">
    <location>
        <begin position="200"/>
        <end position="214"/>
    </location>
</feature>
<feature type="region of interest" description="Disordered" evidence="1">
    <location>
        <begin position="71"/>
        <end position="116"/>
    </location>
</feature>
<feature type="compositionally biased region" description="Low complexity" evidence="1">
    <location>
        <begin position="74"/>
        <end position="110"/>
    </location>
</feature>
<protein>
    <recommendedName>
        <fullName evidence="2">WW domain-containing protein</fullName>
    </recommendedName>
</protein>
<dbReference type="AlphaFoldDB" id="A0AA36IMS8"/>
<keyword evidence="4" id="KW-1185">Reference proteome</keyword>
<dbReference type="EMBL" id="CAUJNA010001891">
    <property type="protein sequence ID" value="CAJ1389595.1"/>
    <property type="molecule type" value="Genomic_DNA"/>
</dbReference>
<accession>A0AA36IMS8</accession>
<dbReference type="CDD" id="cd00201">
    <property type="entry name" value="WW"/>
    <property type="match status" value="1"/>
</dbReference>
<dbReference type="PROSITE" id="PS50020">
    <property type="entry name" value="WW_DOMAIN_2"/>
    <property type="match status" value="1"/>
</dbReference>
<feature type="domain" description="WW" evidence="2">
    <location>
        <begin position="20"/>
        <end position="54"/>
    </location>
</feature>
<comment type="caution">
    <text evidence="3">The sequence shown here is derived from an EMBL/GenBank/DDBJ whole genome shotgun (WGS) entry which is preliminary data.</text>
</comment>
<evidence type="ECO:0000313" key="3">
    <source>
        <dbReference type="EMBL" id="CAJ1389595.1"/>
    </source>
</evidence>
<evidence type="ECO:0000256" key="1">
    <source>
        <dbReference type="SAM" id="MobiDB-lite"/>
    </source>
</evidence>
<sequence length="295" mass="32787">MGGRYFWDHVTARSSWHPPPPQLGFWERLLDFRTGRPYFVHRPTQLTRWELPLPRVEAPVVPVPPPQMTPPVAPHVAPTAPASPGGPKPSAVAIPTPATPPKAAAKIAPSRRPEGAIQAKQRLEEIKARRRGPSRSIPDDVTALDSMIDGDTAVDAMIDDKTALDAMIQAAADYSMEVLPEEPPPPELEDPYPDPQEFQDVFDGDFEGEFDPGEQEGFGVEELRLLDEYQELPEMEAELQALEAERCADFLNAPFAERSDEGEPKWEEPEAFEHQSCADFLNRYGHERPAGASVR</sequence>
<reference evidence="3" key="1">
    <citation type="submission" date="2023-08" db="EMBL/GenBank/DDBJ databases">
        <authorList>
            <person name="Chen Y."/>
            <person name="Shah S."/>
            <person name="Dougan E. K."/>
            <person name="Thang M."/>
            <person name="Chan C."/>
        </authorList>
    </citation>
    <scope>NUCLEOTIDE SEQUENCE</scope>
</reference>
<dbReference type="Proteomes" id="UP001178507">
    <property type="component" value="Unassembled WGS sequence"/>
</dbReference>
<name>A0AA36IMS8_9DINO</name>
<dbReference type="PROSITE" id="PS01159">
    <property type="entry name" value="WW_DOMAIN_1"/>
    <property type="match status" value="1"/>
</dbReference>
<evidence type="ECO:0000259" key="2">
    <source>
        <dbReference type="PROSITE" id="PS50020"/>
    </source>
</evidence>
<dbReference type="SUPFAM" id="SSF51045">
    <property type="entry name" value="WW domain"/>
    <property type="match status" value="1"/>
</dbReference>